<comment type="similarity">
    <text evidence="4">Belongs to the class-V pyridoxal-phosphate-dependent aminotransferase family. MOCOS subfamily.</text>
</comment>
<dbReference type="EC" id="2.8.1.9" evidence="4"/>
<feature type="domain" description="MOSC" evidence="6">
    <location>
        <begin position="671"/>
        <end position="862"/>
    </location>
</feature>
<evidence type="ECO:0000256" key="3">
    <source>
        <dbReference type="ARBA" id="ARBA00023150"/>
    </source>
</evidence>
<dbReference type="PANTHER" id="PTHR14237">
    <property type="entry name" value="MOLYBDOPTERIN COFACTOR SULFURASE MOSC"/>
    <property type="match status" value="1"/>
</dbReference>
<dbReference type="Gene3D" id="3.40.640.10">
    <property type="entry name" value="Type I PLP-dependent aspartate aminotransferase-like (Major domain)"/>
    <property type="match status" value="1"/>
</dbReference>
<dbReference type="EMBL" id="PDNA01000002">
    <property type="protein sequence ID" value="PGH28003.1"/>
    <property type="molecule type" value="Genomic_DNA"/>
</dbReference>
<dbReference type="GO" id="GO:0006777">
    <property type="term" value="P:Mo-molybdopterin cofactor biosynthetic process"/>
    <property type="evidence" value="ECO:0007669"/>
    <property type="project" value="UniProtKB-UniRule"/>
</dbReference>
<comment type="catalytic activity">
    <reaction evidence="4">
        <text>Mo-molybdopterin + L-cysteine + AH2 = thio-Mo-molybdopterin + L-alanine + A + H2O</text>
        <dbReference type="Rhea" id="RHEA:42636"/>
        <dbReference type="ChEBI" id="CHEBI:13193"/>
        <dbReference type="ChEBI" id="CHEBI:15377"/>
        <dbReference type="ChEBI" id="CHEBI:17499"/>
        <dbReference type="ChEBI" id="CHEBI:35235"/>
        <dbReference type="ChEBI" id="CHEBI:57972"/>
        <dbReference type="ChEBI" id="CHEBI:71302"/>
        <dbReference type="ChEBI" id="CHEBI:82685"/>
        <dbReference type="EC" id="2.8.1.9"/>
    </reaction>
</comment>
<evidence type="ECO:0000313" key="8">
    <source>
        <dbReference type="Proteomes" id="UP000224634"/>
    </source>
</evidence>
<dbReference type="OrthoDB" id="10264306at2759"/>
<dbReference type="Gene3D" id="3.90.1150.10">
    <property type="entry name" value="Aspartate Aminotransferase, domain 1"/>
    <property type="match status" value="1"/>
</dbReference>
<dbReference type="InterPro" id="IPR028886">
    <property type="entry name" value="MoCo_sulfurase"/>
</dbReference>
<keyword evidence="1 4" id="KW-0808">Transferase</keyword>
<evidence type="ECO:0000313" key="7">
    <source>
        <dbReference type="EMBL" id="PGH28003.1"/>
    </source>
</evidence>
<dbReference type="InterPro" id="IPR005302">
    <property type="entry name" value="MoCF_Sase_C"/>
</dbReference>
<gene>
    <name evidence="4" type="primary">hxB</name>
    <name evidence="7" type="ORF">AJ80_00258</name>
</gene>
<dbReference type="PROSITE" id="PS51340">
    <property type="entry name" value="MOSC"/>
    <property type="match status" value="1"/>
</dbReference>
<dbReference type="Pfam" id="PF03476">
    <property type="entry name" value="MOSC_N"/>
    <property type="match status" value="1"/>
</dbReference>
<dbReference type="AlphaFoldDB" id="A0A2B7Z439"/>
<feature type="region of interest" description="Disordered" evidence="5">
    <location>
        <begin position="656"/>
        <end position="699"/>
    </location>
</feature>
<organism evidence="7 8">
    <name type="scientific">Polytolypa hystricis (strain UAMH7299)</name>
    <dbReference type="NCBI Taxonomy" id="1447883"/>
    <lineage>
        <taxon>Eukaryota</taxon>
        <taxon>Fungi</taxon>
        <taxon>Dikarya</taxon>
        <taxon>Ascomycota</taxon>
        <taxon>Pezizomycotina</taxon>
        <taxon>Eurotiomycetes</taxon>
        <taxon>Eurotiomycetidae</taxon>
        <taxon>Onygenales</taxon>
        <taxon>Onygenales incertae sedis</taxon>
        <taxon>Polytolypa</taxon>
    </lineage>
</organism>
<feature type="active site" evidence="4">
    <location>
        <position position="409"/>
    </location>
</feature>
<dbReference type="GO" id="GO:0030151">
    <property type="term" value="F:molybdenum ion binding"/>
    <property type="evidence" value="ECO:0007669"/>
    <property type="project" value="UniProtKB-UniRule"/>
</dbReference>
<dbReference type="InterPro" id="IPR000192">
    <property type="entry name" value="Aminotrans_V_dom"/>
</dbReference>
<reference evidence="7 8" key="1">
    <citation type="submission" date="2017-10" db="EMBL/GenBank/DDBJ databases">
        <title>Comparative genomics in systemic dimorphic fungi from Ajellomycetaceae.</title>
        <authorList>
            <person name="Munoz J.F."/>
            <person name="Mcewen J.G."/>
            <person name="Clay O.K."/>
            <person name="Cuomo C.A."/>
        </authorList>
    </citation>
    <scope>NUCLEOTIDE SEQUENCE [LARGE SCALE GENOMIC DNA]</scope>
    <source>
        <strain evidence="7 8">UAMH7299</strain>
    </source>
</reference>
<dbReference type="Pfam" id="PF03473">
    <property type="entry name" value="MOSC"/>
    <property type="match status" value="1"/>
</dbReference>
<name>A0A2B7Z439_POLH7</name>
<dbReference type="SUPFAM" id="SSF53383">
    <property type="entry name" value="PLP-dependent transferases"/>
    <property type="match status" value="1"/>
</dbReference>
<dbReference type="Proteomes" id="UP000224634">
    <property type="component" value="Unassembled WGS sequence"/>
</dbReference>
<dbReference type="InterPro" id="IPR005303">
    <property type="entry name" value="MOCOS_middle"/>
</dbReference>
<feature type="modified residue" description="N6-(pyridoxal phosphate)lysine" evidence="4">
    <location>
        <position position="248"/>
    </location>
</feature>
<dbReference type="STRING" id="1447883.A0A2B7Z439"/>
<evidence type="ECO:0000256" key="5">
    <source>
        <dbReference type="SAM" id="MobiDB-lite"/>
    </source>
</evidence>
<evidence type="ECO:0000256" key="2">
    <source>
        <dbReference type="ARBA" id="ARBA00022898"/>
    </source>
</evidence>
<protein>
    <recommendedName>
        <fullName evidence="4">Molybdenum cofactor sulfurase</fullName>
        <shortName evidence="4">MCS</shortName>
        <shortName evidence="4">MOS</shortName>
        <shortName evidence="4">MoCo sulfurase</shortName>
        <ecNumber evidence="4">2.8.1.9</ecNumber>
    </recommendedName>
    <alternativeName>
        <fullName evidence="4">Molybdenum cofactor sulfurtransferase</fullName>
    </alternativeName>
</protein>
<dbReference type="PANTHER" id="PTHR14237:SF80">
    <property type="entry name" value="MOLYBDENUM COFACTOR SULFURASE"/>
    <property type="match status" value="1"/>
</dbReference>
<dbReference type="InterPro" id="IPR015421">
    <property type="entry name" value="PyrdxlP-dep_Trfase_major"/>
</dbReference>
<proteinExistence type="inferred from homology"/>
<comment type="function">
    <text evidence="4">Sulfurates the molybdenum cofactor. Sulfation of molybdenum is essential for xanthine dehydrogenase (XDH) and aldehyde oxidase (ADO) enzymes in which molybdenum cofactor is liganded by 1 oxygen and 1 sulfur atom in active form.</text>
</comment>
<evidence type="ECO:0000256" key="4">
    <source>
        <dbReference type="HAMAP-Rule" id="MF_03050"/>
    </source>
</evidence>
<keyword evidence="8" id="KW-1185">Reference proteome</keyword>
<comment type="cofactor">
    <cofactor evidence="4">
        <name>pyridoxal 5'-phosphate</name>
        <dbReference type="ChEBI" id="CHEBI:597326"/>
    </cofactor>
</comment>
<accession>A0A2B7Z439</accession>
<evidence type="ECO:0000259" key="6">
    <source>
        <dbReference type="PROSITE" id="PS51340"/>
    </source>
</evidence>
<keyword evidence="2 4" id="KW-0663">Pyridoxal phosphate</keyword>
<dbReference type="InterPro" id="IPR015422">
    <property type="entry name" value="PyrdxlP-dep_Trfase_small"/>
</dbReference>
<dbReference type="Pfam" id="PF00266">
    <property type="entry name" value="Aminotran_5"/>
    <property type="match status" value="1"/>
</dbReference>
<dbReference type="InterPro" id="IPR015424">
    <property type="entry name" value="PyrdxlP-dep_Trfase"/>
</dbReference>
<dbReference type="GO" id="GO:0016829">
    <property type="term" value="F:lyase activity"/>
    <property type="evidence" value="ECO:0007669"/>
    <property type="project" value="UniProtKB-UniRule"/>
</dbReference>
<evidence type="ECO:0000256" key="1">
    <source>
        <dbReference type="ARBA" id="ARBA00022679"/>
    </source>
</evidence>
<dbReference type="SUPFAM" id="SSF141673">
    <property type="entry name" value="MOSC N-terminal domain-like"/>
    <property type="match status" value="1"/>
</dbReference>
<comment type="caution">
    <text evidence="7">The sequence shown here is derived from an EMBL/GenBank/DDBJ whole genome shotgun (WGS) entry which is preliminary data.</text>
</comment>
<dbReference type="HAMAP" id="MF_03050">
    <property type="entry name" value="MOCOS"/>
    <property type="match status" value="1"/>
</dbReference>
<dbReference type="GO" id="GO:0030170">
    <property type="term" value="F:pyridoxal phosphate binding"/>
    <property type="evidence" value="ECO:0007669"/>
    <property type="project" value="UniProtKB-UniRule"/>
</dbReference>
<sequence>MNGTADMTNAARGGGPKLGSFYLEEVERIQEREYPYLKDAVYLDHAGTTLYAKSLMEAFSRDMMSNLFGNPHSISSSSQLSTRRIDDTRLRVLQFLNASPDDFDVVFVANATAGIKLVADALRDSDEEGFWYGYHADAHTSLVGVREVAKGGHRCFRSDKEVEGWLEGVGTSNVERSRAMLFAYPGQSNMTGRRLPLSWCRRLRKCASLSGQHHILSLLDAASLASTSQLDLSDCESAPDFTVLSFYKIFGFPDLGALIVRKASAHAFCKRSYFGGGTVGMVGNHWYEKKSSSLHEQLEDGTLPFHSIIALQLALDIHNQLYGSMENVSRHTGTLTATLFKRLSAKRHANGTPVCKIYRSPQTSYNDTMTQGPIICFNLKNSMGQWVEKSEVEKLASVKNIQLRSGGLCNPGGVAHYLQLSDDEMRRNYDAGQRCGDNNDVIDGKPTGVLRVSLGAMSTTRDVEEFINFIDEFYVDKEVPISNGLPTTNLPTSPTSQSPSTFYIDKLCVYPIKSCGAFVVPPGERWEVRSEGLTWDREWCLIHQGTGVALSQKKYPRMALIRPFIDIERGVLRVSCGMKGANASGNSVEVPLSEECSDFTAFSLCESSTRKTSTVCGDRVNIQAYSSPQLSTFFSNFLEVPCTLARFPSQVSQRFFKSGRRSAQQQGQGETSLSPKMPGSFPQSTPSPSDSPSPQRPILLSNESPMLLISRSSVNRLNEAIKSNGKSGNNKPKAVAADVFRANIVVAEEISTSPSPTLPSVEQPYIEDTWTGFQIGWHKFEILSSCQRCQMVCVDQDTAERSQEPFSTLVKTRRMNGKVVFGRHVCLIPPAKKDGSHHDDRRLLVGADRRPMVQVGDVVTPFYD</sequence>
<keyword evidence="3 4" id="KW-0501">Molybdenum cofactor biosynthesis</keyword>
<dbReference type="GO" id="GO:0008265">
    <property type="term" value="F:molybdenum cofactor sulfurtransferase activity"/>
    <property type="evidence" value="ECO:0007669"/>
    <property type="project" value="UniProtKB-UniRule"/>
</dbReference>